<evidence type="ECO:0000256" key="1">
    <source>
        <dbReference type="SAM" id="MobiDB-lite"/>
    </source>
</evidence>
<sequence length="439" mass="46293">MDKIQKNKNINGSDIYPVVSVNYAYWKLGTTLISLLLPLTVFSIQSAVAADNVVSENQEPELSASQKVKASSIVSALNSQKNISLRQRLLGHNKSNAVLAINGVNISDSLTANVKPKTFNSFLAIDNFFLESQDKLQSNDNLEKDLFANAISNSDFDLKDPAKEQTDLFQDKRPQTIGQINSSSPVGDTFGETNKLRQELLIEPLVSPGEPPKAAPGSTAGTPSAYGAGSGQAYIGGGLFFPLDQDKGQNDGSLYVGFGLGNPVDSVGLEVNIDIISVGGGVGFDFGDSGGVGFKLHKYLGDGTAVAVGWSNPIKWGEAREAKDTVYGVVTKSFALQPDNPENKLPLTISLGLGTGDFSSKGAIEADENTVNLFGGLGLRVLPQASLVSSWTGTILNIGGSFAPFKNAPIVFNAIITDITENSDTGLGLSISAGYGFQF</sequence>
<dbReference type="Proteomes" id="UP001303285">
    <property type="component" value="Unassembled WGS sequence"/>
</dbReference>
<keyword evidence="3" id="KW-1185">Reference proteome</keyword>
<feature type="region of interest" description="Disordered" evidence="1">
    <location>
        <begin position="206"/>
        <end position="225"/>
    </location>
</feature>
<dbReference type="GeneID" id="78019681"/>
<evidence type="ECO:0000313" key="2">
    <source>
        <dbReference type="EMBL" id="MEA5610305.1"/>
    </source>
</evidence>
<dbReference type="EMBL" id="JAYGHK010000088">
    <property type="protein sequence ID" value="MEA5610305.1"/>
    <property type="molecule type" value="Genomic_DNA"/>
</dbReference>
<name>A0ABU5UXQ6_NODSP</name>
<reference evidence="2 3" key="1">
    <citation type="submission" date="2023-12" db="EMBL/GenBank/DDBJ databases">
        <title>Baltic Sea Cyanobacteria.</title>
        <authorList>
            <person name="Delbaje E."/>
            <person name="Fewer D.P."/>
            <person name="Shishido T.K."/>
        </authorList>
    </citation>
    <scope>NUCLEOTIDE SEQUENCE [LARGE SCALE GENOMIC DNA]</scope>
    <source>
        <strain evidence="2 3">UHCC 0060</strain>
    </source>
</reference>
<comment type="caution">
    <text evidence="2">The sequence shown here is derived from an EMBL/GenBank/DDBJ whole genome shotgun (WGS) entry which is preliminary data.</text>
</comment>
<dbReference type="RefSeq" id="WP_006197724.1">
    <property type="nucleotide sequence ID" value="NZ_JAYGHK010000088.1"/>
</dbReference>
<gene>
    <name evidence="2" type="ORF">VB695_19900</name>
</gene>
<evidence type="ECO:0000313" key="3">
    <source>
        <dbReference type="Proteomes" id="UP001303285"/>
    </source>
</evidence>
<proteinExistence type="predicted"/>
<organism evidence="2 3">
    <name type="scientific">Nodularia spumigena UHCC 0060</name>
    <dbReference type="NCBI Taxonomy" id="3110300"/>
    <lineage>
        <taxon>Bacteria</taxon>
        <taxon>Bacillati</taxon>
        <taxon>Cyanobacteriota</taxon>
        <taxon>Cyanophyceae</taxon>
        <taxon>Nostocales</taxon>
        <taxon>Nodulariaceae</taxon>
        <taxon>Nodularia</taxon>
    </lineage>
</organism>
<accession>A0ABU5UXQ6</accession>
<protein>
    <submittedName>
        <fullName evidence="2">Uncharacterized protein</fullName>
    </submittedName>
</protein>